<dbReference type="GO" id="GO:0055086">
    <property type="term" value="P:nucleobase-containing small molecule metabolic process"/>
    <property type="evidence" value="ECO:0007669"/>
    <property type="project" value="UniProtKB-ARBA"/>
</dbReference>
<feature type="active site" description="Proton donor" evidence="10">
    <location>
        <position position="77"/>
    </location>
</feature>
<comment type="function">
    <text evidence="2 13">This enzyme scavenges exogenous and endogenous cytidine and 2'-deoxycytidine for UMP synthesis.</text>
</comment>
<sequence>MASELNSYGFPDGSEIKTNSLVPEIKKLVEDSAKARDLAYCPYSKFNVGAALLAENGAVYTGCNVECSSYGGTVCAERTAAVKAISEGIRKFKAIAVIASNVRDFTAPCGICRQFLLEFGDISIFIVKSDLSSVKVYQLSSLLPEYFLF</sequence>
<organism evidence="15 16">
    <name type="scientific">Gryllus longicercus</name>
    <dbReference type="NCBI Taxonomy" id="2509291"/>
    <lineage>
        <taxon>Eukaryota</taxon>
        <taxon>Metazoa</taxon>
        <taxon>Ecdysozoa</taxon>
        <taxon>Arthropoda</taxon>
        <taxon>Hexapoda</taxon>
        <taxon>Insecta</taxon>
        <taxon>Pterygota</taxon>
        <taxon>Neoptera</taxon>
        <taxon>Polyneoptera</taxon>
        <taxon>Orthoptera</taxon>
        <taxon>Ensifera</taxon>
        <taxon>Gryllidea</taxon>
        <taxon>Grylloidea</taxon>
        <taxon>Gryllidae</taxon>
        <taxon>Gryllinae</taxon>
        <taxon>Gryllus</taxon>
    </lineage>
</organism>
<accession>A0AAN9ZCL0</accession>
<proteinExistence type="inferred from homology"/>
<feature type="domain" description="CMP/dCMP-type deaminase" evidence="14">
    <location>
        <begin position="23"/>
        <end position="149"/>
    </location>
</feature>
<dbReference type="PANTHER" id="PTHR11644:SF2">
    <property type="entry name" value="CYTIDINE DEAMINASE"/>
    <property type="match status" value="1"/>
</dbReference>
<evidence type="ECO:0000256" key="3">
    <source>
        <dbReference type="ARBA" id="ARBA00006576"/>
    </source>
</evidence>
<evidence type="ECO:0000256" key="13">
    <source>
        <dbReference type="RuleBase" id="RU364006"/>
    </source>
</evidence>
<dbReference type="CDD" id="cd01283">
    <property type="entry name" value="cytidine_deaminase"/>
    <property type="match status" value="1"/>
</dbReference>
<name>A0AAN9ZCL0_9ORTH</name>
<dbReference type="InterPro" id="IPR016193">
    <property type="entry name" value="Cytidine_deaminase-like"/>
</dbReference>
<dbReference type="PANTHER" id="PTHR11644">
    <property type="entry name" value="CYTIDINE DEAMINASE"/>
    <property type="match status" value="1"/>
</dbReference>
<dbReference type="GO" id="GO:0005829">
    <property type="term" value="C:cytosol"/>
    <property type="evidence" value="ECO:0007669"/>
    <property type="project" value="TreeGrafter"/>
</dbReference>
<dbReference type="NCBIfam" id="TIGR01354">
    <property type="entry name" value="cyt_deam_tetra"/>
    <property type="match status" value="1"/>
</dbReference>
<evidence type="ECO:0000259" key="14">
    <source>
        <dbReference type="PROSITE" id="PS51747"/>
    </source>
</evidence>
<reference evidence="15 16" key="1">
    <citation type="submission" date="2024-03" db="EMBL/GenBank/DDBJ databases">
        <title>The genome assembly and annotation of the cricket Gryllus longicercus Weissman &amp; Gray.</title>
        <authorList>
            <person name="Szrajer S."/>
            <person name="Gray D."/>
            <person name="Ylla G."/>
        </authorList>
    </citation>
    <scope>NUCLEOTIDE SEQUENCE [LARGE SCALE GENOMIC DNA]</scope>
    <source>
        <strain evidence="15">DAG 2021-001</strain>
        <tissue evidence="15">Whole body minus gut</tissue>
    </source>
</reference>
<evidence type="ECO:0000256" key="11">
    <source>
        <dbReference type="PIRSR" id="PIRSR606262-2"/>
    </source>
</evidence>
<dbReference type="Pfam" id="PF00383">
    <property type="entry name" value="dCMP_cyt_deam_1"/>
    <property type="match status" value="1"/>
</dbReference>
<dbReference type="FunFam" id="3.40.140.10:FF:000008">
    <property type="entry name" value="Cytidine deaminase"/>
    <property type="match status" value="1"/>
</dbReference>
<feature type="binding site" evidence="11">
    <location>
        <begin position="64"/>
        <end position="70"/>
    </location>
    <ligand>
        <name>substrate</name>
    </ligand>
</feature>
<dbReference type="PROSITE" id="PS51747">
    <property type="entry name" value="CYT_DCMP_DEAMINASES_2"/>
    <property type="match status" value="1"/>
</dbReference>
<dbReference type="GO" id="GO:0072527">
    <property type="term" value="P:pyrimidine-containing compound metabolic process"/>
    <property type="evidence" value="ECO:0007669"/>
    <property type="project" value="UniProtKB-ARBA"/>
</dbReference>
<dbReference type="NCBIfam" id="NF004064">
    <property type="entry name" value="PRK05578.1"/>
    <property type="match status" value="1"/>
</dbReference>
<comment type="catalytic activity">
    <reaction evidence="13">
        <text>2'-deoxycytidine + H2O + H(+) = 2'-deoxyuridine + NH4(+)</text>
        <dbReference type="Rhea" id="RHEA:13433"/>
        <dbReference type="ChEBI" id="CHEBI:15377"/>
        <dbReference type="ChEBI" id="CHEBI:15378"/>
        <dbReference type="ChEBI" id="CHEBI:15698"/>
        <dbReference type="ChEBI" id="CHEBI:16450"/>
        <dbReference type="ChEBI" id="CHEBI:28938"/>
        <dbReference type="EC" id="3.5.4.5"/>
    </reaction>
</comment>
<dbReference type="InterPro" id="IPR002125">
    <property type="entry name" value="CMP_dCMP_dom"/>
</dbReference>
<dbReference type="Proteomes" id="UP001378592">
    <property type="component" value="Unassembled WGS sequence"/>
</dbReference>
<evidence type="ECO:0000256" key="1">
    <source>
        <dbReference type="ARBA" id="ARBA00001947"/>
    </source>
</evidence>
<evidence type="ECO:0000256" key="2">
    <source>
        <dbReference type="ARBA" id="ARBA00003949"/>
    </source>
</evidence>
<comment type="caution">
    <text evidence="15">The sequence shown here is derived from an EMBL/GenBank/DDBJ whole genome shotgun (WGS) entry which is preliminary data.</text>
</comment>
<evidence type="ECO:0000256" key="9">
    <source>
        <dbReference type="ARBA" id="ARBA00049558"/>
    </source>
</evidence>
<keyword evidence="5 12" id="KW-0479">Metal-binding</keyword>
<keyword evidence="6 13" id="KW-0378">Hydrolase</keyword>
<dbReference type="Gene3D" id="3.40.140.10">
    <property type="entry name" value="Cytidine Deaminase, domain 2"/>
    <property type="match status" value="1"/>
</dbReference>
<gene>
    <name evidence="15" type="ORF">R5R35_010032</name>
</gene>
<comment type="similarity">
    <text evidence="3 13">Belongs to the cytidine and deoxycytidylate deaminase family.</text>
</comment>
<evidence type="ECO:0000256" key="10">
    <source>
        <dbReference type="PIRSR" id="PIRSR606262-1"/>
    </source>
</evidence>
<dbReference type="GO" id="GO:0008270">
    <property type="term" value="F:zinc ion binding"/>
    <property type="evidence" value="ECO:0007669"/>
    <property type="project" value="UniProtKB-UniRule"/>
</dbReference>
<evidence type="ECO:0000256" key="5">
    <source>
        <dbReference type="ARBA" id="ARBA00022723"/>
    </source>
</evidence>
<comment type="catalytic activity">
    <reaction evidence="9 13">
        <text>cytidine + H2O + H(+) = uridine + NH4(+)</text>
        <dbReference type="Rhea" id="RHEA:16069"/>
        <dbReference type="ChEBI" id="CHEBI:15377"/>
        <dbReference type="ChEBI" id="CHEBI:15378"/>
        <dbReference type="ChEBI" id="CHEBI:16704"/>
        <dbReference type="ChEBI" id="CHEBI:17562"/>
        <dbReference type="ChEBI" id="CHEBI:28938"/>
        <dbReference type="EC" id="3.5.4.5"/>
    </reaction>
</comment>
<dbReference type="SUPFAM" id="SSF53927">
    <property type="entry name" value="Cytidine deaminase-like"/>
    <property type="match status" value="1"/>
</dbReference>
<protein>
    <recommendedName>
        <fullName evidence="4 13">Cytidine deaminase</fullName>
        <ecNumber evidence="4 13">3.5.4.5</ecNumber>
    </recommendedName>
    <alternativeName>
        <fullName evidence="8 13">Cytidine aminohydrolase</fullName>
    </alternativeName>
</protein>
<evidence type="ECO:0000256" key="8">
    <source>
        <dbReference type="ARBA" id="ARBA00032005"/>
    </source>
</evidence>
<keyword evidence="16" id="KW-1185">Reference proteome</keyword>
<dbReference type="GO" id="GO:0004126">
    <property type="term" value="F:cytidine deaminase activity"/>
    <property type="evidence" value="ECO:0007669"/>
    <property type="project" value="UniProtKB-UniRule"/>
</dbReference>
<evidence type="ECO:0000313" key="15">
    <source>
        <dbReference type="EMBL" id="KAK7869670.1"/>
    </source>
</evidence>
<dbReference type="InterPro" id="IPR006262">
    <property type="entry name" value="Cyt_deam_tetra"/>
</dbReference>
<feature type="binding site" evidence="12">
    <location>
        <position position="75"/>
    </location>
    <ligand>
        <name>Zn(2+)</name>
        <dbReference type="ChEBI" id="CHEBI:29105"/>
        <note>catalytic</note>
    </ligand>
</feature>
<dbReference type="InterPro" id="IPR050202">
    <property type="entry name" value="Cyt/Deoxycyt_deaminase"/>
</dbReference>
<dbReference type="EMBL" id="JAZDUA010000071">
    <property type="protein sequence ID" value="KAK7869670.1"/>
    <property type="molecule type" value="Genomic_DNA"/>
</dbReference>
<evidence type="ECO:0000256" key="7">
    <source>
        <dbReference type="ARBA" id="ARBA00022833"/>
    </source>
</evidence>
<dbReference type="AlphaFoldDB" id="A0AAN9ZCL0"/>
<evidence type="ECO:0000256" key="12">
    <source>
        <dbReference type="PIRSR" id="PIRSR606262-3"/>
    </source>
</evidence>
<feature type="binding site" evidence="12">
    <location>
        <position position="109"/>
    </location>
    <ligand>
        <name>Zn(2+)</name>
        <dbReference type="ChEBI" id="CHEBI:29105"/>
        <note>catalytic</note>
    </ligand>
</feature>
<dbReference type="EC" id="3.5.4.5" evidence="4 13"/>
<evidence type="ECO:0000256" key="6">
    <source>
        <dbReference type="ARBA" id="ARBA00022801"/>
    </source>
</evidence>
<keyword evidence="7 12" id="KW-0862">Zinc</keyword>
<evidence type="ECO:0000313" key="16">
    <source>
        <dbReference type="Proteomes" id="UP001378592"/>
    </source>
</evidence>
<comment type="cofactor">
    <cofactor evidence="1 12 13">
        <name>Zn(2+)</name>
        <dbReference type="ChEBI" id="CHEBI:29105"/>
    </cofactor>
</comment>
<feature type="binding site" evidence="12">
    <location>
        <position position="112"/>
    </location>
    <ligand>
        <name>Zn(2+)</name>
        <dbReference type="ChEBI" id="CHEBI:29105"/>
        <note>catalytic</note>
    </ligand>
</feature>
<evidence type="ECO:0000256" key="4">
    <source>
        <dbReference type="ARBA" id="ARBA00012783"/>
    </source>
</evidence>